<organism evidence="2 3">
    <name type="scientific">Pseudoduganella namucuonensis</name>
    <dbReference type="NCBI Taxonomy" id="1035707"/>
    <lineage>
        <taxon>Bacteria</taxon>
        <taxon>Pseudomonadati</taxon>
        <taxon>Pseudomonadota</taxon>
        <taxon>Betaproteobacteria</taxon>
        <taxon>Burkholderiales</taxon>
        <taxon>Oxalobacteraceae</taxon>
        <taxon>Telluria group</taxon>
        <taxon>Pseudoduganella</taxon>
    </lineage>
</organism>
<dbReference type="Gene3D" id="3.90.182.10">
    <property type="entry name" value="Toxin - Anthrax Protective Antigen,domain 1"/>
    <property type="match status" value="1"/>
</dbReference>
<dbReference type="Pfam" id="PF07691">
    <property type="entry name" value="PA14"/>
    <property type="match status" value="1"/>
</dbReference>
<sequence>MIADVYRLSVGSQSLSEMRRRKPIRRVCMAQLDIVPRDFREGFPGMGSTVEWFGLDIRFSVNIPETATYELMLLADDGAMLSIDDENVIDNDGIHAPTPVATKIKLEKGLRNFRVRYFQGPGPGLALMLAWKKPGATDYGYIPRSLIGRPPAGTLPQVQTKE</sequence>
<dbReference type="SMART" id="SM00758">
    <property type="entry name" value="PA14"/>
    <property type="match status" value="1"/>
</dbReference>
<evidence type="ECO:0000313" key="3">
    <source>
        <dbReference type="Proteomes" id="UP000199391"/>
    </source>
</evidence>
<dbReference type="AlphaFoldDB" id="A0A1I7M7D2"/>
<dbReference type="InterPro" id="IPR011658">
    <property type="entry name" value="PA14_dom"/>
</dbReference>
<gene>
    <name evidence="2" type="ORF">SAMN05216552_10715</name>
</gene>
<protein>
    <submittedName>
        <fullName evidence="2">PA14 domain-containing protein</fullName>
    </submittedName>
</protein>
<dbReference type="InterPro" id="IPR037524">
    <property type="entry name" value="PA14/GLEYA"/>
</dbReference>
<dbReference type="STRING" id="1035707.SAMN05216552_10715"/>
<keyword evidence="3" id="KW-1185">Reference proteome</keyword>
<evidence type="ECO:0000259" key="1">
    <source>
        <dbReference type="PROSITE" id="PS51820"/>
    </source>
</evidence>
<proteinExistence type="predicted"/>
<evidence type="ECO:0000313" key="2">
    <source>
        <dbReference type="EMBL" id="SFV17700.1"/>
    </source>
</evidence>
<reference evidence="3" key="1">
    <citation type="submission" date="2016-10" db="EMBL/GenBank/DDBJ databases">
        <authorList>
            <person name="Varghese N."/>
            <person name="Submissions S."/>
        </authorList>
    </citation>
    <scope>NUCLEOTIDE SEQUENCE [LARGE SCALE GENOMIC DNA]</scope>
    <source>
        <strain evidence="3">CGMCC 1.11014</strain>
    </source>
</reference>
<dbReference type="EMBL" id="FPBO01000071">
    <property type="protein sequence ID" value="SFV17700.1"/>
    <property type="molecule type" value="Genomic_DNA"/>
</dbReference>
<dbReference type="SUPFAM" id="SSF56988">
    <property type="entry name" value="Anthrax protective antigen"/>
    <property type="match status" value="1"/>
</dbReference>
<name>A0A1I7M7D2_9BURK</name>
<feature type="domain" description="PA14" evidence="1">
    <location>
        <begin position="1"/>
        <end position="146"/>
    </location>
</feature>
<dbReference type="PROSITE" id="PS51820">
    <property type="entry name" value="PA14"/>
    <property type="match status" value="1"/>
</dbReference>
<accession>A0A1I7M7D2</accession>
<dbReference type="Proteomes" id="UP000199391">
    <property type="component" value="Unassembled WGS sequence"/>
</dbReference>